<dbReference type="SUPFAM" id="SSF53474">
    <property type="entry name" value="alpha/beta-Hydrolases"/>
    <property type="match status" value="1"/>
</dbReference>
<feature type="active site" description="Charge relay system" evidence="2">
    <location>
        <position position="345"/>
    </location>
</feature>
<proteinExistence type="inferred from homology"/>
<evidence type="ECO:0000256" key="2">
    <source>
        <dbReference type="PIRSR" id="PIRSR016521-1"/>
    </source>
</evidence>
<dbReference type="Pfam" id="PF08840">
    <property type="entry name" value="BAAT_C"/>
    <property type="match status" value="1"/>
</dbReference>
<sequence length="418" mass="47945">MRKLVKKTIKINLKSESLLADDKFDIMINQLKPNQIIDVHMTLLDYYNINAPMRIGSETPWYAWAKYQADDNGVVSVNNCISLEGDYVGKIDMGLFFSCRPLKSKKNHLLEDVRDIPVYDSFYVKIEIFSKSKKIAEKIFKRYYQLPEISHEAIISSRYQARLFYPSNAQNLPAIIVFSGSDGRIEKAQNIAQLLASRGFVTLAVAYFGLRGISRYLDRIPLEIVKENLDYLANLEIVDENRIGLYGRSKGAELSLVAASLFSQIRCLVVNSPSCAILEGLKGRINSKHSSWTYQNKELPYTKFSIREFFKEKFLGQKFSDYELSSLIKAKEIGANVLMIGEKSDEIWNTEFSIKLLEKQLQKRKNGLVKSILLNNGGHMLTIAYQPNQRYTKILKENLLSDSVISWKATIDFFKNYL</sequence>
<dbReference type="PIRSF" id="PIRSF016521">
    <property type="entry name" value="Acyl-CoA_hydro"/>
    <property type="match status" value="1"/>
</dbReference>
<dbReference type="PANTHER" id="PTHR10824:SF4">
    <property type="entry name" value="ACYL-COENZYME A THIOESTERASE 1-LIKE"/>
    <property type="match status" value="1"/>
</dbReference>
<dbReference type="InterPro" id="IPR016662">
    <property type="entry name" value="Acyl-CoA_thioEstase_long-chain"/>
</dbReference>
<dbReference type="Gene3D" id="3.40.50.1820">
    <property type="entry name" value="alpha/beta hydrolase"/>
    <property type="match status" value="1"/>
</dbReference>
<keyword evidence="5" id="KW-0378">Hydrolase</keyword>
<dbReference type="GO" id="GO:0047617">
    <property type="term" value="F:fatty acyl-CoA hydrolase activity"/>
    <property type="evidence" value="ECO:0007669"/>
    <property type="project" value="TreeGrafter"/>
</dbReference>
<dbReference type="InterPro" id="IPR006862">
    <property type="entry name" value="Thio_Ohase/aa_AcTrfase"/>
</dbReference>
<feature type="domain" description="Acyl-CoA thioester hydrolase/bile acid-CoA amino acid N-acetyltransferase" evidence="3">
    <location>
        <begin position="21"/>
        <end position="152"/>
    </location>
</feature>
<evidence type="ECO:0000259" key="4">
    <source>
        <dbReference type="Pfam" id="PF08840"/>
    </source>
</evidence>
<name>A0A1I7F113_9STRE</name>
<comment type="similarity">
    <text evidence="1">Belongs to the C/M/P thioester hydrolase family.</text>
</comment>
<keyword evidence="6" id="KW-1185">Reference proteome</keyword>
<dbReference type="InterPro" id="IPR029058">
    <property type="entry name" value="AB_hydrolase_fold"/>
</dbReference>
<feature type="active site" description="Charge relay system" evidence="2">
    <location>
        <position position="379"/>
    </location>
</feature>
<dbReference type="Proteomes" id="UP000183629">
    <property type="component" value="Unassembled WGS sequence"/>
</dbReference>
<evidence type="ECO:0000259" key="3">
    <source>
        <dbReference type="Pfam" id="PF04775"/>
    </source>
</evidence>
<protein>
    <submittedName>
        <fullName evidence="5">Acyl-CoA thioester hydrolase/BAAT N-terminal region</fullName>
    </submittedName>
</protein>
<evidence type="ECO:0000313" key="6">
    <source>
        <dbReference type="Proteomes" id="UP000183629"/>
    </source>
</evidence>
<reference evidence="6" key="1">
    <citation type="submission" date="2016-10" db="EMBL/GenBank/DDBJ databases">
        <authorList>
            <person name="Varghese N."/>
            <person name="Submissions S."/>
        </authorList>
    </citation>
    <scope>NUCLEOTIDE SEQUENCE [LARGE SCALE GENOMIC DNA]</scope>
    <source>
        <strain evidence="6">LMG 15572</strain>
    </source>
</reference>
<dbReference type="PANTHER" id="PTHR10824">
    <property type="entry name" value="ACYL-COENZYME A THIOESTERASE-RELATED"/>
    <property type="match status" value="1"/>
</dbReference>
<feature type="active site" description="Charge relay system" evidence="2">
    <location>
        <position position="249"/>
    </location>
</feature>
<dbReference type="EMBL" id="FPBN01000001">
    <property type="protein sequence ID" value="SFU29913.1"/>
    <property type="molecule type" value="Genomic_DNA"/>
</dbReference>
<gene>
    <name evidence="5" type="ORF">SAMN05660328_101141</name>
</gene>
<dbReference type="AlphaFoldDB" id="A0A1I7F113"/>
<dbReference type="GO" id="GO:0006637">
    <property type="term" value="P:acyl-CoA metabolic process"/>
    <property type="evidence" value="ECO:0007669"/>
    <property type="project" value="InterPro"/>
</dbReference>
<evidence type="ECO:0000313" key="5">
    <source>
        <dbReference type="EMBL" id="SFU29913.1"/>
    </source>
</evidence>
<evidence type="ECO:0000256" key="1">
    <source>
        <dbReference type="ARBA" id="ARBA00006538"/>
    </source>
</evidence>
<feature type="domain" description="BAAT/Acyl-CoA thioester hydrolase C-terminal" evidence="4">
    <location>
        <begin position="221"/>
        <end position="391"/>
    </location>
</feature>
<dbReference type="Gene3D" id="2.60.40.2240">
    <property type="entry name" value="Acyl-CoA thioester hydrolase/BAAT N-terminal domain"/>
    <property type="match status" value="1"/>
</dbReference>
<dbReference type="Pfam" id="PF04775">
    <property type="entry name" value="Bile_Hydr_Trans"/>
    <property type="match status" value="1"/>
</dbReference>
<dbReference type="InterPro" id="IPR014940">
    <property type="entry name" value="BAAT_C"/>
</dbReference>
<dbReference type="GO" id="GO:0006631">
    <property type="term" value="P:fatty acid metabolic process"/>
    <property type="evidence" value="ECO:0007669"/>
    <property type="project" value="TreeGrafter"/>
</dbReference>
<dbReference type="InterPro" id="IPR042490">
    <property type="entry name" value="Thio_Ohase/BAAT_N"/>
</dbReference>
<accession>A0A1I7F113</accession>
<organism evidence="5 6">
    <name type="scientific">Streptococcus gallolyticus</name>
    <dbReference type="NCBI Taxonomy" id="315405"/>
    <lineage>
        <taxon>Bacteria</taxon>
        <taxon>Bacillati</taxon>
        <taxon>Bacillota</taxon>
        <taxon>Bacilli</taxon>
        <taxon>Lactobacillales</taxon>
        <taxon>Streptococcaceae</taxon>
        <taxon>Streptococcus</taxon>
    </lineage>
</organism>